<evidence type="ECO:0000259" key="4">
    <source>
        <dbReference type="PROSITE" id="PS50887"/>
    </source>
</evidence>
<comment type="catalytic activity">
    <reaction evidence="2">
        <text>2 GTP = 3',3'-c-di-GMP + 2 diphosphate</text>
        <dbReference type="Rhea" id="RHEA:24898"/>
        <dbReference type="ChEBI" id="CHEBI:33019"/>
        <dbReference type="ChEBI" id="CHEBI:37565"/>
        <dbReference type="ChEBI" id="CHEBI:58805"/>
        <dbReference type="EC" id="2.7.7.65"/>
    </reaction>
</comment>
<evidence type="ECO:0000256" key="1">
    <source>
        <dbReference type="ARBA" id="ARBA00012528"/>
    </source>
</evidence>
<dbReference type="Pfam" id="PF00990">
    <property type="entry name" value="GGDEF"/>
    <property type="match status" value="1"/>
</dbReference>
<keyword evidence="5" id="KW-0548">Nucleotidyltransferase</keyword>
<name>A0ABU7G5H9_9ALTE</name>
<dbReference type="InterPro" id="IPR043128">
    <property type="entry name" value="Rev_trsase/Diguanyl_cyclase"/>
</dbReference>
<dbReference type="Gene3D" id="3.30.70.270">
    <property type="match status" value="1"/>
</dbReference>
<dbReference type="EMBL" id="JAYDYW010000008">
    <property type="protein sequence ID" value="MEE1674581.1"/>
    <property type="molecule type" value="Genomic_DNA"/>
</dbReference>
<sequence>MFERLKKTGLLQPYSKQQHQLLQELALPQSLRLAYVMSAVYLLLSISHVFVIEVPFERWTLAGIALSSSLALYASGRYLPRLIQPSTTVLHLVVVVLMLLNSLSHMVLTNDLIQSSTLMLVIVALGGFMVERTLLLMALLVAAAIWASLVMRMQADMDAVLHFAFGLGMSTIVSLILFSHRVGVFTQLIEQRKQLKHIANVDQLSLCLRRHAFDEQAEALLAESGQRAFSVLYCDLDYFKLLNDSMGHAVGDQALQCFGKLLNTLAKPHQLVVGRMGGEEFVLAGCISEEQASLLAEQIVQQLEDMMIAHPESLSSMYLTCSVGVASSAIDHNFSSLCKYADKALYIAKRSGRNQRQVHNHYQLPEGMKMPADA</sequence>
<dbReference type="CDD" id="cd01949">
    <property type="entry name" value="GGDEF"/>
    <property type="match status" value="1"/>
</dbReference>
<keyword evidence="6" id="KW-1185">Reference proteome</keyword>
<accession>A0ABU7G5H9</accession>
<keyword evidence="5" id="KW-0808">Transferase</keyword>
<evidence type="ECO:0000256" key="2">
    <source>
        <dbReference type="ARBA" id="ARBA00034247"/>
    </source>
</evidence>
<feature type="transmembrane region" description="Helical" evidence="3">
    <location>
        <begin position="120"/>
        <end position="147"/>
    </location>
</feature>
<dbReference type="EC" id="2.7.7.65" evidence="1"/>
<proteinExistence type="predicted"/>
<dbReference type="SMART" id="SM00267">
    <property type="entry name" value="GGDEF"/>
    <property type="match status" value="1"/>
</dbReference>
<evidence type="ECO:0000313" key="6">
    <source>
        <dbReference type="Proteomes" id="UP001310248"/>
    </source>
</evidence>
<reference evidence="5 6" key="2">
    <citation type="submission" date="2023-12" db="EMBL/GenBank/DDBJ databases">
        <authorList>
            <consortium name="Cladostephus spongiosus"/>
            <person name="Lorente B."/>
            <person name="Cabral C."/>
            <person name="Frias J."/>
            <person name="Faria J."/>
            <person name="Toubarro D."/>
        </authorList>
    </citation>
    <scope>NUCLEOTIDE SEQUENCE [LARGE SCALE GENOMIC DNA]</scope>
    <source>
        <strain evidence="5 6">ZMCS4</strain>
    </source>
</reference>
<dbReference type="InterPro" id="IPR029787">
    <property type="entry name" value="Nucleotide_cyclase"/>
</dbReference>
<feature type="transmembrane region" description="Helical" evidence="3">
    <location>
        <begin position="88"/>
        <end position="108"/>
    </location>
</feature>
<feature type="transmembrane region" description="Helical" evidence="3">
    <location>
        <begin position="58"/>
        <end position="76"/>
    </location>
</feature>
<keyword evidence="3" id="KW-1133">Transmembrane helix</keyword>
<organism evidence="5 6">
    <name type="scientific">Agarivorans aestuarii</name>
    <dbReference type="NCBI Taxonomy" id="1563703"/>
    <lineage>
        <taxon>Bacteria</taxon>
        <taxon>Pseudomonadati</taxon>
        <taxon>Pseudomonadota</taxon>
        <taxon>Gammaproteobacteria</taxon>
        <taxon>Alteromonadales</taxon>
        <taxon>Alteromonadaceae</taxon>
        <taxon>Agarivorans</taxon>
    </lineage>
</organism>
<dbReference type="RefSeq" id="WP_329775669.1">
    <property type="nucleotide sequence ID" value="NZ_JAYDYW010000008.1"/>
</dbReference>
<dbReference type="Proteomes" id="UP001310248">
    <property type="component" value="Unassembled WGS sequence"/>
</dbReference>
<feature type="transmembrane region" description="Helical" evidence="3">
    <location>
        <begin position="33"/>
        <end position="52"/>
    </location>
</feature>
<dbReference type="PROSITE" id="PS50887">
    <property type="entry name" value="GGDEF"/>
    <property type="match status" value="1"/>
</dbReference>
<evidence type="ECO:0000313" key="5">
    <source>
        <dbReference type="EMBL" id="MEE1674581.1"/>
    </source>
</evidence>
<feature type="domain" description="GGDEF" evidence="4">
    <location>
        <begin position="227"/>
        <end position="361"/>
    </location>
</feature>
<dbReference type="NCBIfam" id="TIGR00254">
    <property type="entry name" value="GGDEF"/>
    <property type="match status" value="1"/>
</dbReference>
<protein>
    <recommendedName>
        <fullName evidence="1">diguanylate cyclase</fullName>
        <ecNumber evidence="1">2.7.7.65</ecNumber>
    </recommendedName>
</protein>
<dbReference type="PANTHER" id="PTHR45138">
    <property type="entry name" value="REGULATORY COMPONENTS OF SENSORY TRANSDUCTION SYSTEM"/>
    <property type="match status" value="1"/>
</dbReference>
<reference evidence="6" key="1">
    <citation type="submission" date="2023-07" db="EMBL/GenBank/DDBJ databases">
        <title>Draft genome sequence of Agarivorans aestuarii strain ZMCS4, a CAZymes producing bacteria isolated from the marine brown algae Clodostephus spongiosus.</title>
        <authorList>
            <person name="Lorente B."/>
            <person name="Cabral C."/>
            <person name="Frias J."/>
            <person name="Faria J."/>
            <person name="Toubarro D."/>
        </authorList>
    </citation>
    <scope>NUCLEOTIDE SEQUENCE [LARGE SCALE GENOMIC DNA]</scope>
    <source>
        <strain evidence="6">ZMCS4</strain>
    </source>
</reference>
<evidence type="ECO:0000256" key="3">
    <source>
        <dbReference type="SAM" id="Phobius"/>
    </source>
</evidence>
<dbReference type="GO" id="GO:0052621">
    <property type="term" value="F:diguanylate cyclase activity"/>
    <property type="evidence" value="ECO:0007669"/>
    <property type="project" value="UniProtKB-EC"/>
</dbReference>
<keyword evidence="3" id="KW-0812">Transmembrane</keyword>
<comment type="caution">
    <text evidence="5">The sequence shown here is derived from an EMBL/GenBank/DDBJ whole genome shotgun (WGS) entry which is preliminary data.</text>
</comment>
<dbReference type="InterPro" id="IPR050469">
    <property type="entry name" value="Diguanylate_Cyclase"/>
</dbReference>
<dbReference type="PANTHER" id="PTHR45138:SF9">
    <property type="entry name" value="DIGUANYLATE CYCLASE DGCM-RELATED"/>
    <property type="match status" value="1"/>
</dbReference>
<feature type="transmembrane region" description="Helical" evidence="3">
    <location>
        <begin position="159"/>
        <end position="178"/>
    </location>
</feature>
<dbReference type="SUPFAM" id="SSF55073">
    <property type="entry name" value="Nucleotide cyclase"/>
    <property type="match status" value="1"/>
</dbReference>
<keyword evidence="3" id="KW-0472">Membrane</keyword>
<dbReference type="InterPro" id="IPR000160">
    <property type="entry name" value="GGDEF_dom"/>
</dbReference>
<gene>
    <name evidence="5" type="ORF">SNR37_004024</name>
</gene>